<dbReference type="GO" id="GO:0004725">
    <property type="term" value="F:protein tyrosine phosphatase activity"/>
    <property type="evidence" value="ECO:0007669"/>
    <property type="project" value="UniProtKB-UniRule"/>
</dbReference>
<dbReference type="AlphaFoldDB" id="A0A429X7T4"/>
<evidence type="ECO:0000313" key="7">
    <source>
        <dbReference type="Proteomes" id="UP000287296"/>
    </source>
</evidence>
<dbReference type="InterPro" id="IPR016667">
    <property type="entry name" value="Caps_polysacc_synth_CpsB/CapC"/>
</dbReference>
<evidence type="ECO:0000313" key="6">
    <source>
        <dbReference type="EMBL" id="RST59495.1"/>
    </source>
</evidence>
<protein>
    <recommendedName>
        <fullName evidence="5">Tyrosine-protein phosphatase</fullName>
        <ecNumber evidence="5">3.1.3.48</ecNumber>
    </recommendedName>
</protein>
<name>A0A429X7T4_SIMTE</name>
<dbReference type="RefSeq" id="WP_120115544.1">
    <property type="nucleotide sequence ID" value="NZ_QYTW02000010.1"/>
</dbReference>
<dbReference type="EMBL" id="QYTW02000010">
    <property type="protein sequence ID" value="RST59495.1"/>
    <property type="molecule type" value="Genomic_DNA"/>
</dbReference>
<keyword evidence="2 5" id="KW-0378">Hydrolase</keyword>
<evidence type="ECO:0000256" key="1">
    <source>
        <dbReference type="ARBA" id="ARBA00005750"/>
    </source>
</evidence>
<organism evidence="6 7">
    <name type="scientific">Siminovitchia terrae</name>
    <name type="common">Bacillus terrae</name>
    <dbReference type="NCBI Taxonomy" id="1914933"/>
    <lineage>
        <taxon>Bacteria</taxon>
        <taxon>Bacillati</taxon>
        <taxon>Bacillota</taxon>
        <taxon>Bacilli</taxon>
        <taxon>Bacillales</taxon>
        <taxon>Bacillaceae</taxon>
        <taxon>Siminovitchia</taxon>
    </lineage>
</organism>
<sequence>MIDIHCHILPGIDDGAGDYTESLLMAQKAQEEGIKKIIATPHHQNGKYNNFKEEIIQKTNELNDYLKSEHVKIEILPGQETRIYGEMVEDFDQGEILTLANISSYVFVELPSGHVPRYTEQLLYDLQMKGLTPVIVHPERNAELIEQPDKLYKLVQNGAATQITAGSFVGYFGKKIQKFTANLIESNLTHFVASDAHNTHNRTFKMEEACESIHKQYGTDILFMFLDNAEAIMDGKDIFREIPERVKKKKLFGLF</sequence>
<comment type="catalytic activity">
    <reaction evidence="4 5">
        <text>O-phospho-L-tyrosyl-[protein] + H2O = L-tyrosyl-[protein] + phosphate</text>
        <dbReference type="Rhea" id="RHEA:10684"/>
        <dbReference type="Rhea" id="RHEA-COMP:10136"/>
        <dbReference type="Rhea" id="RHEA-COMP:20101"/>
        <dbReference type="ChEBI" id="CHEBI:15377"/>
        <dbReference type="ChEBI" id="CHEBI:43474"/>
        <dbReference type="ChEBI" id="CHEBI:46858"/>
        <dbReference type="ChEBI" id="CHEBI:61978"/>
        <dbReference type="EC" id="3.1.3.48"/>
    </reaction>
</comment>
<evidence type="ECO:0000256" key="2">
    <source>
        <dbReference type="ARBA" id="ARBA00022801"/>
    </source>
</evidence>
<proteinExistence type="inferred from homology"/>
<dbReference type="EC" id="3.1.3.48" evidence="5"/>
<dbReference type="PANTHER" id="PTHR39181:SF1">
    <property type="entry name" value="TYROSINE-PROTEIN PHOSPHATASE YWQE"/>
    <property type="match status" value="1"/>
</dbReference>
<accession>A0A429X7T4</accession>
<gene>
    <name evidence="6" type="ORF">D5F11_011745</name>
</gene>
<evidence type="ECO:0000256" key="4">
    <source>
        <dbReference type="ARBA" id="ARBA00051722"/>
    </source>
</evidence>
<dbReference type="Proteomes" id="UP000287296">
    <property type="component" value="Unassembled WGS sequence"/>
</dbReference>
<dbReference type="Gene3D" id="3.20.20.140">
    <property type="entry name" value="Metal-dependent hydrolases"/>
    <property type="match status" value="1"/>
</dbReference>
<comment type="similarity">
    <text evidence="1 5">Belongs to the metallo-dependent hydrolases superfamily. CpsB/CapC family.</text>
</comment>
<dbReference type="OrthoDB" id="9788539at2"/>
<comment type="caution">
    <text evidence="6">The sequence shown here is derived from an EMBL/GenBank/DDBJ whole genome shotgun (WGS) entry which is preliminary data.</text>
</comment>
<evidence type="ECO:0000256" key="5">
    <source>
        <dbReference type="PIRNR" id="PIRNR016557"/>
    </source>
</evidence>
<dbReference type="GO" id="GO:0030145">
    <property type="term" value="F:manganese ion binding"/>
    <property type="evidence" value="ECO:0007669"/>
    <property type="project" value="UniProtKB-UniRule"/>
</dbReference>
<reference evidence="6 7" key="1">
    <citation type="submission" date="2018-12" db="EMBL/GenBank/DDBJ databases">
        <authorList>
            <person name="Sun L."/>
            <person name="Chen Z."/>
        </authorList>
    </citation>
    <scope>NUCLEOTIDE SEQUENCE [LARGE SCALE GENOMIC DNA]</scope>
    <source>
        <strain evidence="6 7">LMG 29736</strain>
    </source>
</reference>
<evidence type="ECO:0000256" key="3">
    <source>
        <dbReference type="ARBA" id="ARBA00022912"/>
    </source>
</evidence>
<dbReference type="PIRSF" id="PIRSF016557">
    <property type="entry name" value="Caps_synth_CpsB"/>
    <property type="match status" value="1"/>
</dbReference>
<dbReference type="PANTHER" id="PTHR39181">
    <property type="entry name" value="TYROSINE-PROTEIN PHOSPHATASE YWQE"/>
    <property type="match status" value="1"/>
</dbReference>
<dbReference type="Pfam" id="PF19567">
    <property type="entry name" value="CpsB_CapC"/>
    <property type="match status" value="1"/>
</dbReference>
<keyword evidence="3 5" id="KW-0904">Protein phosphatase</keyword>
<dbReference type="SUPFAM" id="SSF89550">
    <property type="entry name" value="PHP domain-like"/>
    <property type="match status" value="1"/>
</dbReference>
<dbReference type="InterPro" id="IPR016195">
    <property type="entry name" value="Pol/histidinol_Pase-like"/>
</dbReference>